<dbReference type="InterPro" id="IPR042171">
    <property type="entry name" value="Acyl-CoA_hotdog"/>
</dbReference>
<dbReference type="InterPro" id="IPR049450">
    <property type="entry name" value="ACOT8-like_C"/>
</dbReference>
<comment type="similarity">
    <text evidence="1">Belongs to the C/M/P thioester hydrolase family.</text>
</comment>
<dbReference type="Proteomes" id="UP001201873">
    <property type="component" value="Unassembled WGS sequence"/>
</dbReference>
<protein>
    <submittedName>
        <fullName evidence="6">Thioesterase family protein</fullName>
    </submittedName>
</protein>
<evidence type="ECO:0000313" key="6">
    <source>
        <dbReference type="EMBL" id="MCK9875367.1"/>
    </source>
</evidence>
<dbReference type="SUPFAM" id="SSF54637">
    <property type="entry name" value="Thioesterase/thiol ester dehydrase-isomerase"/>
    <property type="match status" value="2"/>
</dbReference>
<evidence type="ECO:0000256" key="1">
    <source>
        <dbReference type="ARBA" id="ARBA00006538"/>
    </source>
</evidence>
<dbReference type="PANTHER" id="PTHR11066:SF34">
    <property type="entry name" value="ACYL-COENZYME A THIOESTERASE 8"/>
    <property type="match status" value="1"/>
</dbReference>
<comment type="caution">
    <text evidence="6">The sequence shown here is derived from an EMBL/GenBank/DDBJ whole genome shotgun (WGS) entry which is preliminary data.</text>
</comment>
<dbReference type="Pfam" id="PF20789">
    <property type="entry name" value="4HBT_3C"/>
    <property type="match status" value="1"/>
</dbReference>
<dbReference type="InterPro" id="IPR038694">
    <property type="entry name" value="DUF427_sf"/>
</dbReference>
<feature type="domain" description="Acyl-CoA thioesterase-like C-terminal" evidence="5">
    <location>
        <begin position="311"/>
        <end position="424"/>
    </location>
</feature>
<dbReference type="CDD" id="cd03444">
    <property type="entry name" value="Thioesterase_II_repeat1"/>
    <property type="match status" value="1"/>
</dbReference>
<name>A0ABT0JVW5_9ACTN</name>
<dbReference type="InterPro" id="IPR049449">
    <property type="entry name" value="TesB_ACOT8-like_N"/>
</dbReference>
<reference evidence="6 7" key="1">
    <citation type="submission" date="2022-04" db="EMBL/GenBank/DDBJ databases">
        <title>Genome diversity in the genus Frankia.</title>
        <authorList>
            <person name="Carlos-Shanley C."/>
            <person name="Hahn D."/>
        </authorList>
    </citation>
    <scope>NUCLEOTIDE SEQUENCE [LARGE SCALE GENOMIC DNA]</scope>
    <source>
        <strain evidence="6 7">Ag45/Mut15</strain>
    </source>
</reference>
<dbReference type="EMBL" id="JALKFT010000004">
    <property type="protein sequence ID" value="MCK9875367.1"/>
    <property type="molecule type" value="Genomic_DNA"/>
</dbReference>
<accession>A0ABT0JVW5</accession>
<feature type="domain" description="DUF427" evidence="3">
    <location>
        <begin position="29"/>
        <end position="135"/>
    </location>
</feature>
<evidence type="ECO:0000259" key="4">
    <source>
        <dbReference type="Pfam" id="PF13622"/>
    </source>
</evidence>
<dbReference type="Gene3D" id="2.40.160.210">
    <property type="entry name" value="Acyl-CoA thioesterase, double hotdog domain"/>
    <property type="match status" value="1"/>
</dbReference>
<sequence length="445" mass="47562">MTAPEQAASEPAEAGAPALVAVPIPLRARAWWGDQLIAESTATVWGRQPDGTSALYFPREDVRLDLFTPTSTPATCPVRGGAQTWSIDGKVPPALRGWGAPPVPGAVVDGQDVAWLSTEPAAGLEWLAGLVTFDHDRALVEIVDGVDGGDPRDVTVKQFPIWGDVADLVDILDVRPDGERRYVSGFLSSPGRPVVEASQMLGQAIVAASRHAPGRRVVSAHMVFYRAADAREPLAFELEELNNGRSFTSVIAHVDQGGRRRASGTLLLDVTGEDVFRHAAPAPPAPGPYESEPLDMAVTGRDLRIPAGEYDDDPAAPVGPPTIDTWVRFRAVPADQPLHAALLAQFTGHISISAAMRPHAGVGQWQAHRSLSTGINAIALSLHADIRADQWLRYHHHSTVANGGMTHSECRVYTEDGALVASFTVDAMVRPMPVRPGTGDHRTAM</sequence>
<evidence type="ECO:0000256" key="2">
    <source>
        <dbReference type="ARBA" id="ARBA00022801"/>
    </source>
</evidence>
<proteinExistence type="inferred from homology"/>
<dbReference type="InterPro" id="IPR029069">
    <property type="entry name" value="HotDog_dom_sf"/>
</dbReference>
<dbReference type="Pfam" id="PF04248">
    <property type="entry name" value="NTP_transf_9"/>
    <property type="match status" value="1"/>
</dbReference>
<keyword evidence="2" id="KW-0378">Hydrolase</keyword>
<evidence type="ECO:0000313" key="7">
    <source>
        <dbReference type="Proteomes" id="UP001201873"/>
    </source>
</evidence>
<keyword evidence="7" id="KW-1185">Reference proteome</keyword>
<dbReference type="InterPro" id="IPR003703">
    <property type="entry name" value="Acyl_CoA_thio"/>
</dbReference>
<dbReference type="InterPro" id="IPR007361">
    <property type="entry name" value="DUF427"/>
</dbReference>
<organism evidence="6 7">
    <name type="scientific">Frankia umida</name>
    <dbReference type="NCBI Taxonomy" id="573489"/>
    <lineage>
        <taxon>Bacteria</taxon>
        <taxon>Bacillati</taxon>
        <taxon>Actinomycetota</taxon>
        <taxon>Actinomycetes</taxon>
        <taxon>Frankiales</taxon>
        <taxon>Frankiaceae</taxon>
        <taxon>Frankia</taxon>
    </lineage>
</organism>
<evidence type="ECO:0000259" key="5">
    <source>
        <dbReference type="Pfam" id="PF20789"/>
    </source>
</evidence>
<dbReference type="Gene3D" id="2.170.150.40">
    <property type="entry name" value="Domain of unknown function (DUF427)"/>
    <property type="match status" value="1"/>
</dbReference>
<evidence type="ECO:0000259" key="3">
    <source>
        <dbReference type="Pfam" id="PF04248"/>
    </source>
</evidence>
<dbReference type="Pfam" id="PF13622">
    <property type="entry name" value="4HBT_3"/>
    <property type="match status" value="1"/>
</dbReference>
<feature type="domain" description="Acyl-CoA thioesterase-like N-terminal HotDog" evidence="4">
    <location>
        <begin position="198"/>
        <end position="266"/>
    </location>
</feature>
<dbReference type="PANTHER" id="PTHR11066">
    <property type="entry name" value="ACYL-COA THIOESTERASE"/>
    <property type="match status" value="1"/>
</dbReference>
<gene>
    <name evidence="6" type="ORF">MXD59_06160</name>
</gene>
<dbReference type="RefSeq" id="WP_248823800.1">
    <property type="nucleotide sequence ID" value="NZ_JALKFT010000004.1"/>
</dbReference>